<name>A0A1H4HBR6_9SPHI</name>
<comment type="function">
    <text evidence="1">Catalyzes the specific phosphorylation of 1,6-anhydro-N-acetylmuramic acid (anhMurNAc) with the simultaneous cleavage of the 1,6-anhydro ring, generating MurNAc-6-P. Is required for the utilization of anhMurNAc either imported from the medium or derived from its own cell wall murein, and thus plays a role in cell wall recycling.</text>
</comment>
<dbReference type="SUPFAM" id="SSF53067">
    <property type="entry name" value="Actin-like ATPase domain"/>
    <property type="match status" value="1"/>
</dbReference>
<evidence type="ECO:0000313" key="3">
    <source>
        <dbReference type="Proteomes" id="UP000198850"/>
    </source>
</evidence>
<comment type="catalytic activity">
    <reaction evidence="1">
        <text>1,6-anhydro-N-acetyl-beta-muramate + ATP + H2O = N-acetyl-D-muramate 6-phosphate + ADP + H(+)</text>
        <dbReference type="Rhea" id="RHEA:24952"/>
        <dbReference type="ChEBI" id="CHEBI:15377"/>
        <dbReference type="ChEBI" id="CHEBI:15378"/>
        <dbReference type="ChEBI" id="CHEBI:30616"/>
        <dbReference type="ChEBI" id="CHEBI:58690"/>
        <dbReference type="ChEBI" id="CHEBI:58722"/>
        <dbReference type="ChEBI" id="CHEBI:456216"/>
        <dbReference type="EC" id="2.7.1.170"/>
    </reaction>
</comment>
<dbReference type="GO" id="GO:0006040">
    <property type="term" value="P:amino sugar metabolic process"/>
    <property type="evidence" value="ECO:0007669"/>
    <property type="project" value="InterPro"/>
</dbReference>
<dbReference type="GO" id="GO:0005524">
    <property type="term" value="F:ATP binding"/>
    <property type="evidence" value="ECO:0007669"/>
    <property type="project" value="UniProtKB-UniRule"/>
</dbReference>
<dbReference type="InterPro" id="IPR043129">
    <property type="entry name" value="ATPase_NBD"/>
</dbReference>
<keyword evidence="1" id="KW-0067">ATP-binding</keyword>
<comment type="similarity">
    <text evidence="1">Belongs to the anhydro-N-acetylmuramic acid kinase family.</text>
</comment>
<keyword evidence="1" id="KW-0119">Carbohydrate metabolism</keyword>
<accession>A0A1H4HBR6</accession>
<dbReference type="GO" id="GO:0016301">
    <property type="term" value="F:kinase activity"/>
    <property type="evidence" value="ECO:0007669"/>
    <property type="project" value="UniProtKB-KW"/>
</dbReference>
<sequence length="453" mass="49362">MYLCWLHVFAFYYLKYARIVIYKSIYLKYQRLKGFIAVLCGFNSRITGKSIYQIFKMNNQISKLAGISSASTRVIAGLMSGTSLDGLDIALCEFSGSGLNTRLKVLHFITFPYKEAFKEQLKSISFKGQVSLQQVTLLNALIGTYSAELILEALKKWDYPVDAVDLIASHGQTIFHAPFSLHQQIPFPDATLQIGDGDHIAVKTGIITLSDFRQKHIAAGGEGAPLAVYGDYLLFSSPDENRILLNIGGISNFTYLPAGRDANHVFSTDVGPGNTMMDQFIQLHYPGKYYDQDAAVAKTGKVNEALVAALMDNDFFADPFPRTTGPELFNIAYLRAAQKQSGQEALAPEDILASLCEFTARSIIAAIRTSIGDQPFAVYLSGGGMHNPLLVDKLTAGLGFELRNTTALGINPDAKEAVLFALLANECVAGGDTDFGARQGIPSVTMGKISLPY</sequence>
<keyword evidence="3" id="KW-1185">Reference proteome</keyword>
<dbReference type="Proteomes" id="UP000198850">
    <property type="component" value="Unassembled WGS sequence"/>
</dbReference>
<reference evidence="2 3" key="1">
    <citation type="submission" date="2016-10" db="EMBL/GenBank/DDBJ databases">
        <authorList>
            <person name="de Groot N.N."/>
        </authorList>
    </citation>
    <scope>NUCLEOTIDE SEQUENCE [LARGE SCALE GENOMIC DNA]</scope>
    <source>
        <strain evidence="2 3">DSM 19033</strain>
    </source>
</reference>
<dbReference type="STRING" id="425514.SAMN05443550_11528"/>
<evidence type="ECO:0000313" key="2">
    <source>
        <dbReference type="EMBL" id="SEB19091.1"/>
    </source>
</evidence>
<dbReference type="AlphaFoldDB" id="A0A1H4HBR6"/>
<dbReference type="PANTHER" id="PTHR30605:SF0">
    <property type="entry name" value="ANHYDRO-N-ACETYLMURAMIC ACID KINASE"/>
    <property type="match status" value="1"/>
</dbReference>
<dbReference type="EC" id="2.7.1.170" evidence="1"/>
<comment type="pathway">
    <text evidence="1">Cell wall biogenesis; peptidoglycan recycling.</text>
</comment>
<organism evidence="2 3">
    <name type="scientific">Pedobacter hartonius</name>
    <dbReference type="NCBI Taxonomy" id="425514"/>
    <lineage>
        <taxon>Bacteria</taxon>
        <taxon>Pseudomonadati</taxon>
        <taxon>Bacteroidota</taxon>
        <taxon>Sphingobacteriia</taxon>
        <taxon>Sphingobacteriales</taxon>
        <taxon>Sphingobacteriaceae</taxon>
        <taxon>Pedobacter</taxon>
    </lineage>
</organism>
<dbReference type="GO" id="GO:0016773">
    <property type="term" value="F:phosphotransferase activity, alcohol group as acceptor"/>
    <property type="evidence" value="ECO:0007669"/>
    <property type="project" value="UniProtKB-UniRule"/>
</dbReference>
<dbReference type="Gene3D" id="3.30.420.40">
    <property type="match status" value="2"/>
</dbReference>
<dbReference type="UniPathway" id="UPA00544"/>
<protein>
    <recommendedName>
        <fullName evidence="1">Anhydro-N-acetylmuramic acid kinase</fullName>
        <ecNumber evidence="1">2.7.1.170</ecNumber>
    </recommendedName>
    <alternativeName>
        <fullName evidence="1">AnhMurNAc kinase</fullName>
    </alternativeName>
</protein>
<dbReference type="EMBL" id="FNRA01000015">
    <property type="protein sequence ID" value="SEB19091.1"/>
    <property type="molecule type" value="Genomic_DNA"/>
</dbReference>
<keyword evidence="1 2" id="KW-0418">Kinase</keyword>
<feature type="binding site" evidence="1">
    <location>
        <begin position="81"/>
        <end position="88"/>
    </location>
    <ligand>
        <name>ATP</name>
        <dbReference type="ChEBI" id="CHEBI:30616"/>
    </ligand>
</feature>
<comment type="pathway">
    <text evidence="1">Amino-sugar metabolism; 1,6-anhydro-N-acetylmuramate degradation.</text>
</comment>
<dbReference type="HAMAP" id="MF_01270">
    <property type="entry name" value="AnhMurNAc_kinase"/>
    <property type="match status" value="1"/>
</dbReference>
<dbReference type="InterPro" id="IPR005338">
    <property type="entry name" value="Anhydro_N_Ac-Mur_kinase"/>
</dbReference>
<dbReference type="GO" id="GO:0009254">
    <property type="term" value="P:peptidoglycan turnover"/>
    <property type="evidence" value="ECO:0007669"/>
    <property type="project" value="UniProtKB-UniRule"/>
</dbReference>
<dbReference type="GO" id="GO:0097175">
    <property type="term" value="P:1,6-anhydro-N-acetyl-beta-muramic acid catabolic process"/>
    <property type="evidence" value="ECO:0007669"/>
    <property type="project" value="UniProtKB-UniRule"/>
</dbReference>
<dbReference type="UniPathway" id="UPA00343"/>
<dbReference type="Pfam" id="PF03702">
    <property type="entry name" value="AnmK"/>
    <property type="match status" value="1"/>
</dbReference>
<keyword evidence="1" id="KW-0808">Transferase</keyword>
<evidence type="ECO:0000256" key="1">
    <source>
        <dbReference type="HAMAP-Rule" id="MF_01270"/>
    </source>
</evidence>
<proteinExistence type="inferred from homology"/>
<keyword evidence="1" id="KW-0547">Nucleotide-binding</keyword>
<dbReference type="CDD" id="cd24050">
    <property type="entry name" value="ASKHA_NBD_ANMK"/>
    <property type="match status" value="1"/>
</dbReference>
<dbReference type="PANTHER" id="PTHR30605">
    <property type="entry name" value="ANHYDRO-N-ACETYLMURAMIC ACID KINASE"/>
    <property type="match status" value="1"/>
</dbReference>
<gene>
    <name evidence="1" type="primary">anmK</name>
    <name evidence="2" type="ORF">SAMN05443550_11528</name>
</gene>